<accession>A0A7W6H7C6</accession>
<dbReference type="InterPro" id="IPR027417">
    <property type="entry name" value="P-loop_NTPase"/>
</dbReference>
<dbReference type="GO" id="GO:0005524">
    <property type="term" value="F:ATP binding"/>
    <property type="evidence" value="ECO:0007669"/>
    <property type="project" value="InterPro"/>
</dbReference>
<dbReference type="Gene3D" id="3.40.50.300">
    <property type="entry name" value="P-loop containing nucleotide triphosphate hydrolases"/>
    <property type="match status" value="1"/>
</dbReference>
<dbReference type="GO" id="GO:0004252">
    <property type="term" value="F:serine-type endopeptidase activity"/>
    <property type="evidence" value="ECO:0007669"/>
    <property type="project" value="InterPro"/>
</dbReference>
<protein>
    <recommendedName>
        <fullName evidence="1">ATPase AAA-type core domain-containing protein</fullName>
    </recommendedName>
</protein>
<feature type="domain" description="ATPase AAA-type core" evidence="1">
    <location>
        <begin position="306"/>
        <end position="439"/>
    </location>
</feature>
<dbReference type="Proteomes" id="UP000542776">
    <property type="component" value="Unassembled WGS sequence"/>
</dbReference>
<reference evidence="2 3" key="1">
    <citation type="submission" date="2020-08" db="EMBL/GenBank/DDBJ databases">
        <title>Genomic Encyclopedia of Type Strains, Phase IV (KMG-IV): sequencing the most valuable type-strain genomes for metagenomic binning, comparative biology and taxonomic classification.</title>
        <authorList>
            <person name="Goeker M."/>
        </authorList>
    </citation>
    <scope>NUCLEOTIDE SEQUENCE [LARGE SCALE GENOMIC DNA]</scope>
    <source>
        <strain evidence="2 3">DSM 102238</strain>
    </source>
</reference>
<comment type="caution">
    <text evidence="2">The sequence shown here is derived from an EMBL/GenBank/DDBJ whole genome shotgun (WGS) entry which is preliminary data.</text>
</comment>
<name>A0A7W6H7C6_9HYPH</name>
<sequence>MADRFAAPLSSGEITVLRDRHPIHELITFGYSMLEDRLQRMREGLAHERSRFLLDMIAEASRTDHPHLVDSPLAELLLDADETLKWTVLTYLAASGYRPAQIELSSRCAAEGYLVASLRDAVRGRTLDVAGRRLLTRALNDAEWMVGYAAGWGAIANGARSRNRREDSSLTDHAKDLGVEVISGLWAAVATDARDDGYREGYATASDGADSSAKVACAALAQAFEVGRGEEAPSRVVISHSTLPPQERRASGVGDIVGKTLPLVTTHLLTQKRRDLRDAHPHAAELIERILGDLREGHAVSFRPTLLVGAPGTGKSRLCRDLLDTFGIPFAPIDAGTTMDHGLTGSARRWSGAYPSVPVRLWVQHKVANPGVLVDELEKAGRSSAGSVHDPLLSLLEPISAERWRDLYLDTEVDASKLNWLFTANSTSSIPGPLLSRLRVCRVPLPSLQHVPALANRIRLDLLRERSLAPAMEPAFDAEELTALSTAFGAQGSLRDLKRYVEGVLDARMHTTLRN</sequence>
<dbReference type="SUPFAM" id="SSF52540">
    <property type="entry name" value="P-loop containing nucleoside triphosphate hydrolases"/>
    <property type="match status" value="1"/>
</dbReference>
<dbReference type="InterPro" id="IPR027065">
    <property type="entry name" value="Lon_Prtase"/>
</dbReference>
<dbReference type="EMBL" id="JACIEK010000012">
    <property type="protein sequence ID" value="MBB3999866.1"/>
    <property type="molecule type" value="Genomic_DNA"/>
</dbReference>
<dbReference type="InterPro" id="IPR003959">
    <property type="entry name" value="ATPase_AAA_core"/>
</dbReference>
<dbReference type="GO" id="GO:0004176">
    <property type="term" value="F:ATP-dependent peptidase activity"/>
    <property type="evidence" value="ECO:0007669"/>
    <property type="project" value="InterPro"/>
</dbReference>
<dbReference type="PANTHER" id="PTHR43718:SF2">
    <property type="entry name" value="LON PROTEASE HOMOLOG, MITOCHONDRIAL"/>
    <property type="match status" value="1"/>
</dbReference>
<dbReference type="PANTHER" id="PTHR43718">
    <property type="entry name" value="LON PROTEASE"/>
    <property type="match status" value="1"/>
</dbReference>
<evidence type="ECO:0000313" key="3">
    <source>
        <dbReference type="Proteomes" id="UP000542776"/>
    </source>
</evidence>
<proteinExistence type="predicted"/>
<evidence type="ECO:0000313" key="2">
    <source>
        <dbReference type="EMBL" id="MBB3999866.1"/>
    </source>
</evidence>
<gene>
    <name evidence="2" type="ORF">GGR04_003736</name>
</gene>
<dbReference type="GO" id="GO:0016887">
    <property type="term" value="F:ATP hydrolysis activity"/>
    <property type="evidence" value="ECO:0007669"/>
    <property type="project" value="InterPro"/>
</dbReference>
<organism evidence="2 3">
    <name type="scientific">Aureimonas pseudogalii</name>
    <dbReference type="NCBI Taxonomy" id="1744844"/>
    <lineage>
        <taxon>Bacteria</taxon>
        <taxon>Pseudomonadati</taxon>
        <taxon>Pseudomonadota</taxon>
        <taxon>Alphaproteobacteria</taxon>
        <taxon>Hyphomicrobiales</taxon>
        <taxon>Aurantimonadaceae</taxon>
        <taxon>Aureimonas</taxon>
    </lineage>
</organism>
<dbReference type="GO" id="GO:0006515">
    <property type="term" value="P:protein quality control for misfolded or incompletely synthesized proteins"/>
    <property type="evidence" value="ECO:0007669"/>
    <property type="project" value="TreeGrafter"/>
</dbReference>
<evidence type="ECO:0000259" key="1">
    <source>
        <dbReference type="Pfam" id="PF00004"/>
    </source>
</evidence>
<dbReference type="Pfam" id="PF00004">
    <property type="entry name" value="AAA"/>
    <property type="match status" value="1"/>
</dbReference>
<dbReference type="AlphaFoldDB" id="A0A7W6H7C6"/>
<keyword evidence="3" id="KW-1185">Reference proteome</keyword>